<evidence type="ECO:0000313" key="2">
    <source>
        <dbReference type="Proteomes" id="UP001159428"/>
    </source>
</evidence>
<sequence length="151" mass="16739">MADVIRQLKIVMPGLKIIYYRQDNAGWYHCGTTLVCAAALGHEEGVKIRRLDFLIHKGACDRKAATIKSHMRIYLNAGNDIETPEQIRDAMLSFGGVPGVNVALCETVQYKEEGLLVWRAYSIGDGKLIPTDKLHCPSPSDLPTLTKVTRS</sequence>
<comment type="caution">
    <text evidence="1">The sequence shown here is derived from an EMBL/GenBank/DDBJ whole genome shotgun (WGS) entry which is preliminary data.</text>
</comment>
<proteinExistence type="predicted"/>
<evidence type="ECO:0000313" key="1">
    <source>
        <dbReference type="EMBL" id="CAH3150338.1"/>
    </source>
</evidence>
<organism evidence="1 2">
    <name type="scientific">Pocillopora meandrina</name>
    <dbReference type="NCBI Taxonomy" id="46732"/>
    <lineage>
        <taxon>Eukaryota</taxon>
        <taxon>Metazoa</taxon>
        <taxon>Cnidaria</taxon>
        <taxon>Anthozoa</taxon>
        <taxon>Hexacorallia</taxon>
        <taxon>Scleractinia</taxon>
        <taxon>Astrocoeniina</taxon>
        <taxon>Pocilloporidae</taxon>
        <taxon>Pocillopora</taxon>
    </lineage>
</organism>
<dbReference type="PANTHER" id="PTHR33845:SF1">
    <property type="entry name" value="C2H2-TYPE DOMAIN-CONTAINING PROTEIN"/>
    <property type="match status" value="1"/>
</dbReference>
<protein>
    <submittedName>
        <fullName evidence="1">Uncharacterized protein</fullName>
    </submittedName>
</protein>
<keyword evidence="2" id="KW-1185">Reference proteome</keyword>
<gene>
    <name evidence="1" type="ORF">PMEA_00024735</name>
</gene>
<dbReference type="Proteomes" id="UP001159428">
    <property type="component" value="Unassembled WGS sequence"/>
</dbReference>
<dbReference type="PANTHER" id="PTHR33845">
    <property type="entry name" value="C2H2-TYPE DOMAIN-CONTAINING PROTEIN"/>
    <property type="match status" value="1"/>
</dbReference>
<name>A0AAU9XK96_9CNID</name>
<dbReference type="AlphaFoldDB" id="A0AAU9XK96"/>
<accession>A0AAU9XK96</accession>
<reference evidence="1 2" key="1">
    <citation type="submission" date="2022-05" db="EMBL/GenBank/DDBJ databases">
        <authorList>
            <consortium name="Genoscope - CEA"/>
            <person name="William W."/>
        </authorList>
    </citation>
    <scope>NUCLEOTIDE SEQUENCE [LARGE SCALE GENOMIC DNA]</scope>
</reference>
<dbReference type="EMBL" id="CALNXJ010000047">
    <property type="protein sequence ID" value="CAH3150338.1"/>
    <property type="molecule type" value="Genomic_DNA"/>
</dbReference>